<evidence type="ECO:0000313" key="3">
    <source>
        <dbReference type="Proteomes" id="UP000236754"/>
    </source>
</evidence>
<evidence type="ECO:0000256" key="1">
    <source>
        <dbReference type="SAM" id="Phobius"/>
    </source>
</evidence>
<dbReference type="EMBL" id="FNVU01000008">
    <property type="protein sequence ID" value="SEG67960.1"/>
    <property type="molecule type" value="Genomic_DNA"/>
</dbReference>
<organism evidence="2 3">
    <name type="scientific">Actinacidiphila yanglinensis</name>
    <dbReference type="NCBI Taxonomy" id="310779"/>
    <lineage>
        <taxon>Bacteria</taxon>
        <taxon>Bacillati</taxon>
        <taxon>Actinomycetota</taxon>
        <taxon>Actinomycetes</taxon>
        <taxon>Kitasatosporales</taxon>
        <taxon>Streptomycetaceae</taxon>
        <taxon>Actinacidiphila</taxon>
    </lineage>
</organism>
<proteinExistence type="predicted"/>
<evidence type="ECO:0008006" key="4">
    <source>
        <dbReference type="Google" id="ProtNLM"/>
    </source>
</evidence>
<keyword evidence="1" id="KW-1133">Transmembrane helix</keyword>
<dbReference type="Gene3D" id="3.30.1360.200">
    <property type="match status" value="1"/>
</dbReference>
<accession>A0A1H6C4P0</accession>
<evidence type="ECO:0000313" key="2">
    <source>
        <dbReference type="EMBL" id="SEG67960.1"/>
    </source>
</evidence>
<feature type="transmembrane region" description="Helical" evidence="1">
    <location>
        <begin position="52"/>
        <end position="72"/>
    </location>
</feature>
<name>A0A1H6C4P0_9ACTN</name>
<dbReference type="RefSeq" id="WP_103887163.1">
    <property type="nucleotide sequence ID" value="NZ_FNVU01000008.1"/>
</dbReference>
<reference evidence="2 3" key="1">
    <citation type="submission" date="2016-10" db="EMBL/GenBank/DDBJ databases">
        <authorList>
            <person name="de Groot N.N."/>
        </authorList>
    </citation>
    <scope>NUCLEOTIDE SEQUENCE [LARGE SCALE GENOMIC DNA]</scope>
    <source>
        <strain evidence="2 3">CGMCC 4.2023</strain>
    </source>
</reference>
<gene>
    <name evidence="2" type="ORF">SAMN05216223_10846</name>
</gene>
<dbReference type="OrthoDB" id="4157300at2"/>
<keyword evidence="3" id="KW-1185">Reference proteome</keyword>
<keyword evidence="1" id="KW-0472">Membrane</keyword>
<keyword evidence="1" id="KW-0812">Transmembrane</keyword>
<dbReference type="Proteomes" id="UP000236754">
    <property type="component" value="Unassembled WGS sequence"/>
</dbReference>
<protein>
    <recommendedName>
        <fullName evidence="4">Preprotein translocase subunit SecD</fullName>
    </recommendedName>
</protein>
<sequence length="229" mass="23553">MNESTEHPLDGTLHDLLHAQVRDGEGNAAGPHLVGLADGALRIAGRRRRYRAGAGVIAVAVLATVGVAVASGTTGHTNGTQPAAEGTGPAALLSILPVSSVTERACVPGSGGFTVPAATNHPTYCVSVDRSRGMTDVRVASAKADRSATAGTWQVEVTFFPADRARYTAFTGSLATHEAPTNEFALVVDGKLWGTPLVDRAITSVDIVGWGDLTSAATHHLADRLTGRA</sequence>
<dbReference type="AlphaFoldDB" id="A0A1H6C4P0"/>